<feature type="transmembrane region" description="Helical" evidence="1">
    <location>
        <begin position="12"/>
        <end position="33"/>
    </location>
</feature>
<keyword evidence="1" id="KW-0472">Membrane</keyword>
<proteinExistence type="predicted"/>
<keyword evidence="3" id="KW-1185">Reference proteome</keyword>
<dbReference type="Proteomes" id="UP000015105">
    <property type="component" value="Chromosome 5D"/>
</dbReference>
<dbReference type="AlphaFoldDB" id="A0A453JXP8"/>
<reference evidence="2" key="4">
    <citation type="submission" date="2019-03" db="UniProtKB">
        <authorList>
            <consortium name="EnsemblPlants"/>
        </authorList>
    </citation>
    <scope>IDENTIFICATION</scope>
</reference>
<evidence type="ECO:0000256" key="1">
    <source>
        <dbReference type="SAM" id="Phobius"/>
    </source>
</evidence>
<name>A0A453JXP8_AEGTS</name>
<reference evidence="3" key="2">
    <citation type="journal article" date="2017" name="Nat. Plants">
        <title>The Aegilops tauschii genome reveals multiple impacts of transposons.</title>
        <authorList>
            <person name="Zhao G."/>
            <person name="Zou C."/>
            <person name="Li K."/>
            <person name="Wang K."/>
            <person name="Li T."/>
            <person name="Gao L."/>
            <person name="Zhang X."/>
            <person name="Wang H."/>
            <person name="Yang Z."/>
            <person name="Liu X."/>
            <person name="Jiang W."/>
            <person name="Mao L."/>
            <person name="Kong X."/>
            <person name="Jiao Y."/>
            <person name="Jia J."/>
        </authorList>
    </citation>
    <scope>NUCLEOTIDE SEQUENCE [LARGE SCALE GENOMIC DNA]</scope>
    <source>
        <strain evidence="3">cv. AL8/78</strain>
    </source>
</reference>
<organism evidence="2 3">
    <name type="scientific">Aegilops tauschii subsp. strangulata</name>
    <name type="common">Goatgrass</name>
    <dbReference type="NCBI Taxonomy" id="200361"/>
    <lineage>
        <taxon>Eukaryota</taxon>
        <taxon>Viridiplantae</taxon>
        <taxon>Streptophyta</taxon>
        <taxon>Embryophyta</taxon>
        <taxon>Tracheophyta</taxon>
        <taxon>Spermatophyta</taxon>
        <taxon>Magnoliopsida</taxon>
        <taxon>Liliopsida</taxon>
        <taxon>Poales</taxon>
        <taxon>Poaceae</taxon>
        <taxon>BOP clade</taxon>
        <taxon>Pooideae</taxon>
        <taxon>Triticodae</taxon>
        <taxon>Triticeae</taxon>
        <taxon>Triticinae</taxon>
        <taxon>Aegilops</taxon>
    </lineage>
</organism>
<reference evidence="3" key="1">
    <citation type="journal article" date="2014" name="Science">
        <title>Ancient hybridizations among the ancestral genomes of bread wheat.</title>
        <authorList>
            <consortium name="International Wheat Genome Sequencing Consortium,"/>
            <person name="Marcussen T."/>
            <person name="Sandve S.R."/>
            <person name="Heier L."/>
            <person name="Spannagl M."/>
            <person name="Pfeifer M."/>
            <person name="Jakobsen K.S."/>
            <person name="Wulff B.B."/>
            <person name="Steuernagel B."/>
            <person name="Mayer K.F."/>
            <person name="Olsen O.A."/>
        </authorList>
    </citation>
    <scope>NUCLEOTIDE SEQUENCE [LARGE SCALE GENOMIC DNA]</scope>
    <source>
        <strain evidence="3">cv. AL8/78</strain>
    </source>
</reference>
<dbReference type="Gramene" id="AET5Gv20232200.18">
    <property type="protein sequence ID" value="AET5Gv20232200.18"/>
    <property type="gene ID" value="AET5Gv20232200"/>
</dbReference>
<reference evidence="2" key="5">
    <citation type="journal article" date="2021" name="G3 (Bethesda)">
        <title>Aegilops tauschii genome assembly Aet v5.0 features greater sequence contiguity and improved annotation.</title>
        <authorList>
            <person name="Wang L."/>
            <person name="Zhu T."/>
            <person name="Rodriguez J.C."/>
            <person name="Deal K.R."/>
            <person name="Dubcovsky J."/>
            <person name="McGuire P.E."/>
            <person name="Lux T."/>
            <person name="Spannagl M."/>
            <person name="Mayer K.F.X."/>
            <person name="Baldrich P."/>
            <person name="Meyers B.C."/>
            <person name="Huo N."/>
            <person name="Gu Y.Q."/>
            <person name="Zhou H."/>
            <person name="Devos K.M."/>
            <person name="Bennetzen J.L."/>
            <person name="Unver T."/>
            <person name="Budak H."/>
            <person name="Gulick P.J."/>
            <person name="Galiba G."/>
            <person name="Kalapos B."/>
            <person name="Nelson D.R."/>
            <person name="Li P."/>
            <person name="You F.M."/>
            <person name="Luo M.C."/>
            <person name="Dvorak J."/>
        </authorList>
    </citation>
    <scope>NUCLEOTIDE SEQUENCE [LARGE SCALE GENOMIC DNA]</scope>
    <source>
        <strain evidence="2">cv. AL8/78</strain>
    </source>
</reference>
<reference evidence="2" key="3">
    <citation type="journal article" date="2017" name="Nature">
        <title>Genome sequence of the progenitor of the wheat D genome Aegilops tauschii.</title>
        <authorList>
            <person name="Luo M.C."/>
            <person name="Gu Y.Q."/>
            <person name="Puiu D."/>
            <person name="Wang H."/>
            <person name="Twardziok S.O."/>
            <person name="Deal K.R."/>
            <person name="Huo N."/>
            <person name="Zhu T."/>
            <person name="Wang L."/>
            <person name="Wang Y."/>
            <person name="McGuire P.E."/>
            <person name="Liu S."/>
            <person name="Long H."/>
            <person name="Ramasamy R.K."/>
            <person name="Rodriguez J.C."/>
            <person name="Van S.L."/>
            <person name="Yuan L."/>
            <person name="Wang Z."/>
            <person name="Xia Z."/>
            <person name="Xiao L."/>
            <person name="Anderson O.D."/>
            <person name="Ouyang S."/>
            <person name="Liang Y."/>
            <person name="Zimin A.V."/>
            <person name="Pertea G."/>
            <person name="Qi P."/>
            <person name="Bennetzen J.L."/>
            <person name="Dai X."/>
            <person name="Dawson M.W."/>
            <person name="Muller H.G."/>
            <person name="Kugler K."/>
            <person name="Rivarola-Duarte L."/>
            <person name="Spannagl M."/>
            <person name="Mayer K.F.X."/>
            <person name="Lu F.H."/>
            <person name="Bevan M.W."/>
            <person name="Leroy P."/>
            <person name="Li P."/>
            <person name="You F.M."/>
            <person name="Sun Q."/>
            <person name="Liu Z."/>
            <person name="Lyons E."/>
            <person name="Wicker T."/>
            <person name="Salzberg S.L."/>
            <person name="Devos K.M."/>
            <person name="Dvorak J."/>
        </authorList>
    </citation>
    <scope>NUCLEOTIDE SEQUENCE [LARGE SCALE GENOMIC DNA]</scope>
    <source>
        <strain evidence="2">cv. AL8/78</strain>
    </source>
</reference>
<accession>A0A453JXP8</accession>
<sequence>HYHHISGSGIYISIWFSTLFLFLRVCCFACSHFHTEYLELAQKVYSWNAFMLLVDKK</sequence>
<evidence type="ECO:0000313" key="2">
    <source>
        <dbReference type="EnsemblPlants" id="AET5Gv20232200.18"/>
    </source>
</evidence>
<keyword evidence="1" id="KW-0812">Transmembrane</keyword>
<protein>
    <submittedName>
        <fullName evidence="2">Uncharacterized protein</fullName>
    </submittedName>
</protein>
<dbReference type="EnsemblPlants" id="AET5Gv20232200.18">
    <property type="protein sequence ID" value="AET5Gv20232200.18"/>
    <property type="gene ID" value="AET5Gv20232200"/>
</dbReference>
<keyword evidence="1" id="KW-1133">Transmembrane helix</keyword>
<evidence type="ECO:0000313" key="3">
    <source>
        <dbReference type="Proteomes" id="UP000015105"/>
    </source>
</evidence>